<dbReference type="AlphaFoldDB" id="A0A833X9G0"/>
<evidence type="ECO:0000313" key="2">
    <source>
        <dbReference type="Proteomes" id="UP000619265"/>
    </source>
</evidence>
<proteinExistence type="predicted"/>
<accession>A0A833X9G0</accession>
<dbReference type="Proteomes" id="UP000619265">
    <property type="component" value="Unassembled WGS sequence"/>
</dbReference>
<protein>
    <submittedName>
        <fullName evidence="1">Uncharacterized protein</fullName>
    </submittedName>
</protein>
<comment type="caution">
    <text evidence="1">The sequence shown here is derived from an EMBL/GenBank/DDBJ whole genome shotgun (WGS) entry which is preliminary data.</text>
</comment>
<dbReference type="EMBL" id="LIHL02000011">
    <property type="protein sequence ID" value="KAF5455155.1"/>
    <property type="molecule type" value="Genomic_DNA"/>
</dbReference>
<reference evidence="1" key="1">
    <citation type="submission" date="2015-10" db="EMBL/GenBank/DDBJ databases">
        <authorList>
            <person name="Martinez-Garcia P.J."/>
            <person name="Crepeau M.W."/>
            <person name="Puiu D."/>
            <person name="Gonzalez-Ibeas D."/>
            <person name="Whalen J."/>
            <person name="Stevens K."/>
            <person name="Paul R."/>
            <person name="Butterfield T."/>
            <person name="Britton M."/>
            <person name="Reagan R."/>
            <person name="Chakraborty S."/>
            <person name="Walawage S.L."/>
            <person name="Vasquez-Gross H.A."/>
            <person name="Cardeno C."/>
            <person name="Famula R."/>
            <person name="Pratt K."/>
            <person name="Kuruganti S."/>
            <person name="Aradhya M.K."/>
            <person name="Leslie C.A."/>
            <person name="Dandekar A.M."/>
            <person name="Salzberg S.L."/>
            <person name="Wegrzyn J.L."/>
            <person name="Langley C.H."/>
            <person name="Neale D.B."/>
        </authorList>
    </citation>
    <scope>NUCLEOTIDE SEQUENCE</scope>
    <source>
        <tissue evidence="1">Leaves</tissue>
    </source>
</reference>
<organism evidence="1 2">
    <name type="scientific">Juglans regia</name>
    <name type="common">English walnut</name>
    <dbReference type="NCBI Taxonomy" id="51240"/>
    <lineage>
        <taxon>Eukaryota</taxon>
        <taxon>Viridiplantae</taxon>
        <taxon>Streptophyta</taxon>
        <taxon>Embryophyta</taxon>
        <taxon>Tracheophyta</taxon>
        <taxon>Spermatophyta</taxon>
        <taxon>Magnoliopsida</taxon>
        <taxon>eudicotyledons</taxon>
        <taxon>Gunneridae</taxon>
        <taxon>Pentapetalae</taxon>
        <taxon>rosids</taxon>
        <taxon>fabids</taxon>
        <taxon>Fagales</taxon>
        <taxon>Juglandaceae</taxon>
        <taxon>Juglans</taxon>
    </lineage>
</organism>
<evidence type="ECO:0000313" key="1">
    <source>
        <dbReference type="EMBL" id="KAF5455155.1"/>
    </source>
</evidence>
<reference evidence="1" key="2">
    <citation type="submission" date="2020-03" db="EMBL/GenBank/DDBJ databases">
        <title>Walnut 2.0.</title>
        <authorList>
            <person name="Marrano A."/>
            <person name="Britton M."/>
            <person name="Zimin A.V."/>
            <person name="Zaini P.A."/>
            <person name="Workman R."/>
            <person name="Puiu D."/>
            <person name="Bianco L."/>
            <person name="Allen B.J."/>
            <person name="Troggio M."/>
            <person name="Leslie C.A."/>
            <person name="Timp W."/>
            <person name="Dendekar A."/>
            <person name="Salzberg S.L."/>
            <person name="Neale D.B."/>
        </authorList>
    </citation>
    <scope>NUCLEOTIDE SEQUENCE</scope>
    <source>
        <tissue evidence="1">Leaves</tissue>
    </source>
</reference>
<dbReference type="Gramene" id="Jr11_13780_p1">
    <property type="protein sequence ID" value="cds.Jr11_13780_p1"/>
    <property type="gene ID" value="Jr11_13780"/>
</dbReference>
<sequence length="104" mass="11892">MIWSRDCKDKSTALTMEEPGRWQQVSRCCGAFQKVQHHPFVLQTIAGSSIANIASYWWTAFTSASKDLYCISVFLNWVSVEFLREFNPSCNSVRRVPSAIRVNV</sequence>
<gene>
    <name evidence="1" type="ORF">F2P56_024759</name>
</gene>
<name>A0A833X9G0_JUGRE</name>